<protein>
    <submittedName>
        <fullName evidence="1">Uncharacterized protein</fullName>
    </submittedName>
</protein>
<accession>A0A8J9VUM8</accession>
<proteinExistence type="predicted"/>
<sequence length="82" mass="9820">MFLSYSCDEPISYQQSMKRPDKRKWEEAINKELQTLEENNTWEEVAEVPDGENITISLPLMLEIYHKQWILGIQRVQALLFY</sequence>
<evidence type="ECO:0000313" key="1">
    <source>
        <dbReference type="EMBL" id="CAH0730463.1"/>
    </source>
</evidence>
<dbReference type="OrthoDB" id="6930152at2759"/>
<dbReference type="AlphaFoldDB" id="A0A8J9VUM8"/>
<organism evidence="1 2">
    <name type="scientific">Brenthis ino</name>
    <name type="common">lesser marbled fritillary</name>
    <dbReference type="NCBI Taxonomy" id="405034"/>
    <lineage>
        <taxon>Eukaryota</taxon>
        <taxon>Metazoa</taxon>
        <taxon>Ecdysozoa</taxon>
        <taxon>Arthropoda</taxon>
        <taxon>Hexapoda</taxon>
        <taxon>Insecta</taxon>
        <taxon>Pterygota</taxon>
        <taxon>Neoptera</taxon>
        <taxon>Endopterygota</taxon>
        <taxon>Lepidoptera</taxon>
        <taxon>Glossata</taxon>
        <taxon>Ditrysia</taxon>
        <taxon>Papilionoidea</taxon>
        <taxon>Nymphalidae</taxon>
        <taxon>Heliconiinae</taxon>
        <taxon>Argynnini</taxon>
        <taxon>Brenthis</taxon>
    </lineage>
</organism>
<dbReference type="EMBL" id="OV170228">
    <property type="protein sequence ID" value="CAH0730463.1"/>
    <property type="molecule type" value="Genomic_DNA"/>
</dbReference>
<reference evidence="1" key="1">
    <citation type="submission" date="2021-12" db="EMBL/GenBank/DDBJ databases">
        <authorList>
            <person name="Martin H S."/>
        </authorList>
    </citation>
    <scope>NUCLEOTIDE SEQUENCE</scope>
</reference>
<dbReference type="Proteomes" id="UP000838878">
    <property type="component" value="Chromosome 8"/>
</dbReference>
<feature type="non-terminal residue" evidence="1">
    <location>
        <position position="82"/>
    </location>
</feature>
<keyword evidence="2" id="KW-1185">Reference proteome</keyword>
<evidence type="ECO:0000313" key="2">
    <source>
        <dbReference type="Proteomes" id="UP000838878"/>
    </source>
</evidence>
<gene>
    <name evidence="1" type="ORF">BINO364_LOCUS15443</name>
</gene>
<name>A0A8J9VUM8_9NEOP</name>